<dbReference type="Pfam" id="PF03171">
    <property type="entry name" value="2OG-FeII_Oxy"/>
    <property type="match status" value="1"/>
</dbReference>
<dbReference type="Proteomes" id="UP001234989">
    <property type="component" value="Chromosome 10"/>
</dbReference>
<organism evidence="2 3">
    <name type="scientific">Solanum verrucosum</name>
    <dbReference type="NCBI Taxonomy" id="315347"/>
    <lineage>
        <taxon>Eukaryota</taxon>
        <taxon>Viridiplantae</taxon>
        <taxon>Streptophyta</taxon>
        <taxon>Embryophyta</taxon>
        <taxon>Tracheophyta</taxon>
        <taxon>Spermatophyta</taxon>
        <taxon>Magnoliopsida</taxon>
        <taxon>eudicotyledons</taxon>
        <taxon>Gunneridae</taxon>
        <taxon>Pentapetalae</taxon>
        <taxon>asterids</taxon>
        <taxon>lamiids</taxon>
        <taxon>Solanales</taxon>
        <taxon>Solanaceae</taxon>
        <taxon>Solanoideae</taxon>
        <taxon>Solaneae</taxon>
        <taxon>Solanum</taxon>
    </lineage>
</organism>
<reference evidence="2" key="1">
    <citation type="submission" date="2023-08" db="EMBL/GenBank/DDBJ databases">
        <title>A de novo genome assembly of Solanum verrucosum Schlechtendal, a Mexican diploid species geographically isolated from the other diploid A-genome species in potato relatives.</title>
        <authorList>
            <person name="Hosaka K."/>
        </authorList>
    </citation>
    <scope>NUCLEOTIDE SEQUENCE</scope>
    <source>
        <tissue evidence="2">Young leaves</tissue>
    </source>
</reference>
<proteinExistence type="predicted"/>
<dbReference type="AlphaFoldDB" id="A0AAF0ZV39"/>
<feature type="non-terminal residue" evidence="2">
    <location>
        <position position="89"/>
    </location>
</feature>
<dbReference type="Gene3D" id="2.60.120.330">
    <property type="entry name" value="B-lactam Antibiotic, Isopenicillin N Synthase, Chain"/>
    <property type="match status" value="1"/>
</dbReference>
<sequence length="89" mass="10071">MLHQNQWVDVHPTCGDLVINIGDLLQLISNDKYISVEHIVLTNKVGQRVSVSCFFGTDSMSSPKIYGHISELLLEDNPPKYHTTIVKDY</sequence>
<evidence type="ECO:0000313" key="2">
    <source>
        <dbReference type="EMBL" id="WMV50465.1"/>
    </source>
</evidence>
<dbReference type="SUPFAM" id="SSF51197">
    <property type="entry name" value="Clavaminate synthase-like"/>
    <property type="match status" value="1"/>
</dbReference>
<dbReference type="InterPro" id="IPR027443">
    <property type="entry name" value="IPNS-like_sf"/>
</dbReference>
<name>A0AAF0ZV39_SOLVR</name>
<keyword evidence="3" id="KW-1185">Reference proteome</keyword>
<dbReference type="InterPro" id="IPR044861">
    <property type="entry name" value="IPNS-like_FE2OG_OXY"/>
</dbReference>
<dbReference type="EMBL" id="CP133621">
    <property type="protein sequence ID" value="WMV50465.1"/>
    <property type="molecule type" value="Genomic_DNA"/>
</dbReference>
<evidence type="ECO:0000313" key="3">
    <source>
        <dbReference type="Proteomes" id="UP001234989"/>
    </source>
</evidence>
<protein>
    <recommendedName>
        <fullName evidence="1">Isopenicillin N synthase-like Fe(2+) 2OG dioxygenase domain-containing protein</fullName>
    </recommendedName>
</protein>
<dbReference type="PANTHER" id="PTHR47990">
    <property type="entry name" value="2-OXOGLUTARATE (2OG) AND FE(II)-DEPENDENT OXYGENASE SUPERFAMILY PROTEIN-RELATED"/>
    <property type="match status" value="1"/>
</dbReference>
<dbReference type="InterPro" id="IPR050231">
    <property type="entry name" value="Iron_ascorbate_oxido_reductase"/>
</dbReference>
<evidence type="ECO:0000259" key="1">
    <source>
        <dbReference type="Pfam" id="PF03171"/>
    </source>
</evidence>
<feature type="domain" description="Isopenicillin N synthase-like Fe(2+) 2OG dioxygenase" evidence="1">
    <location>
        <begin position="3"/>
        <end position="56"/>
    </location>
</feature>
<gene>
    <name evidence="2" type="ORF">MTR67_043850</name>
</gene>
<accession>A0AAF0ZV39</accession>